<evidence type="ECO:0000256" key="3">
    <source>
        <dbReference type="ARBA" id="ARBA00022737"/>
    </source>
</evidence>
<dbReference type="InterPro" id="IPR026876">
    <property type="entry name" value="Fn3_assoc_repeat"/>
</dbReference>
<dbReference type="PROSITE" id="PS50088">
    <property type="entry name" value="ANK_REPEAT"/>
    <property type="match status" value="1"/>
</dbReference>
<dbReference type="SMART" id="SM00248">
    <property type="entry name" value="ANK"/>
    <property type="match status" value="2"/>
</dbReference>
<evidence type="ECO:0000256" key="9">
    <source>
        <dbReference type="PROSITE-ProRule" id="PRU00023"/>
    </source>
</evidence>
<comment type="subcellular location">
    <subcellularLocation>
        <location evidence="1">Cell projection</location>
        <location evidence="1">Cilium</location>
    </subcellularLocation>
</comment>
<proteinExistence type="predicted"/>
<reference evidence="11 12" key="1">
    <citation type="submission" date="2014-04" db="EMBL/GenBank/DDBJ databases">
        <title>Genome evolution of avian class.</title>
        <authorList>
            <person name="Zhang G."/>
            <person name="Li C."/>
        </authorList>
    </citation>
    <scope>NUCLEOTIDE SEQUENCE [LARGE SCALE GENOMIC DNA]</scope>
    <source>
        <strain evidence="11">BGI_N306</strain>
    </source>
</reference>
<keyword evidence="7" id="KW-0966">Cell projection</keyword>
<dbReference type="Pfam" id="PF12773">
    <property type="entry name" value="DZR"/>
    <property type="match status" value="1"/>
</dbReference>
<sequence length="730" mass="80452">MTAGSVSVPQVIPLRIPLPGKAKHEIDTNTLVEIKSDTPEVSIYYTLDGSKPELVRKPGYGEHNTFKYKGPIILPVGKITVKALAVTKDCRESTVVTKVFLVEYKQPNILVSVGDDDNNSLKGFATQVSFSNCKHFCEYKMFLSQITSLPNFATLFTKAEELPLFQFASSSAVTSRKSLASTQVARIQRETDFLKCAYCSAPRLSDPLAHFCQECGSPIPPVPVHRFPPPEGAQMAPCLECKHLVPMNTPTCIVCESPIAPQLQPQANNCVKGKVICQACGTGNPLHHKHCVTCESRLPEMQTPMFGEDTPQPYASQQRKTVLCSKCNHVNQCDARFCDWCGAKARPGPPPSYFTCFKCGTSNRPYARFCGSCGVYIEHPSAVGSPHGSLMDAGDSLGLSEAKRFQAQVAWQPFAISLDKPGAELNEREDKGTQTIGLFYPSSKLLEKKELELISQKEKLEKMSDHKPLLTAISPGKGYWRKQLDHVCAHLRSYAQNNLEFRALIGEPRMGKINAATIREDDYEVTITLNYALAINKDIHTNKAVKFSSRYLNTVTEVRGGQDGNQTSFAVLMSWCAFSSFTQRPTYLYFRCVKHYWLFSVFPQPESRQLLDELGPNGKGRITLVEQLLNEGADPNCRSDEDRPALTVAVLNKRADAISLLVQKGADVDQQSGLHNNAALHEAVLLGPEGEECTRALLGCNASIKKKNAKGQSAYDLAVTAGNNEVISLF</sequence>
<dbReference type="PANTHER" id="PTHR16058:SF4">
    <property type="entry name" value="DOUBLE ZINC RIBBON AND ANKYRIN REPEAT-CONTAINING PROTEIN 1"/>
    <property type="match status" value="1"/>
</dbReference>
<dbReference type="Proteomes" id="UP000053605">
    <property type="component" value="Unassembled WGS sequence"/>
</dbReference>
<evidence type="ECO:0000256" key="2">
    <source>
        <dbReference type="ARBA" id="ARBA00022723"/>
    </source>
</evidence>
<evidence type="ECO:0000256" key="7">
    <source>
        <dbReference type="ARBA" id="ARBA00023273"/>
    </source>
</evidence>
<organism evidence="11 12">
    <name type="scientific">Opisthocomus hoazin</name>
    <name type="common">Hoatzin</name>
    <name type="synonym">Phasianus hoazin</name>
    <dbReference type="NCBI Taxonomy" id="30419"/>
    <lineage>
        <taxon>Eukaryota</taxon>
        <taxon>Metazoa</taxon>
        <taxon>Chordata</taxon>
        <taxon>Craniata</taxon>
        <taxon>Vertebrata</taxon>
        <taxon>Euteleostomi</taxon>
        <taxon>Archelosauria</taxon>
        <taxon>Archosauria</taxon>
        <taxon>Dinosauria</taxon>
        <taxon>Saurischia</taxon>
        <taxon>Theropoda</taxon>
        <taxon>Coelurosauria</taxon>
        <taxon>Aves</taxon>
        <taxon>Neognathae</taxon>
        <taxon>Neoaves</taxon>
        <taxon>Opisthocomiformes</taxon>
        <taxon>Opisthocomidae</taxon>
        <taxon>Opisthocomus</taxon>
    </lineage>
</organism>
<dbReference type="EMBL" id="KK735623">
    <property type="protein sequence ID" value="KFR14959.1"/>
    <property type="molecule type" value="Genomic_DNA"/>
</dbReference>
<keyword evidence="5" id="KW-0862">Zinc</keyword>
<dbReference type="InterPro" id="IPR002110">
    <property type="entry name" value="Ankyrin_rpt"/>
</dbReference>
<evidence type="ECO:0000256" key="6">
    <source>
        <dbReference type="ARBA" id="ARBA00023043"/>
    </source>
</evidence>
<dbReference type="InterPro" id="IPR036770">
    <property type="entry name" value="Ankyrin_rpt-contain_sf"/>
</dbReference>
<evidence type="ECO:0000256" key="4">
    <source>
        <dbReference type="ARBA" id="ARBA00022771"/>
    </source>
</evidence>
<dbReference type="AlphaFoldDB" id="A0A091WHE2"/>
<dbReference type="PANTHER" id="PTHR16058">
    <property type="entry name" value="DOUBLE ZINC RIBBON AND ANKYRIN REPEAT-CONTAINING PROTEIN 1"/>
    <property type="match status" value="1"/>
</dbReference>
<feature type="non-terminal residue" evidence="11">
    <location>
        <position position="730"/>
    </location>
</feature>
<keyword evidence="3" id="KW-0677">Repeat</keyword>
<evidence type="ECO:0000259" key="10">
    <source>
        <dbReference type="Pfam" id="PF12773"/>
    </source>
</evidence>
<keyword evidence="12" id="KW-1185">Reference proteome</keyword>
<feature type="domain" description="DZANK-type" evidence="10">
    <location>
        <begin position="324"/>
        <end position="374"/>
    </location>
</feature>
<evidence type="ECO:0000256" key="5">
    <source>
        <dbReference type="ARBA" id="ARBA00022833"/>
    </source>
</evidence>
<dbReference type="InterPro" id="IPR052481">
    <property type="entry name" value="DZAN1"/>
</dbReference>
<protein>
    <recommendedName>
        <fullName evidence="8">Double zinc ribbon and ankyrin repeat-containing protein 1</fullName>
    </recommendedName>
</protein>
<gene>
    <name evidence="11" type="ORF">N306_12844</name>
</gene>
<accession>A0A091WHE2</accession>
<name>A0A091WHE2_OPIHO</name>
<dbReference type="GO" id="GO:0008270">
    <property type="term" value="F:zinc ion binding"/>
    <property type="evidence" value="ECO:0007669"/>
    <property type="project" value="UniProtKB-KW"/>
</dbReference>
<feature type="repeat" description="ANK" evidence="9">
    <location>
        <begin position="641"/>
        <end position="673"/>
    </location>
</feature>
<dbReference type="InterPro" id="IPR025874">
    <property type="entry name" value="DZR"/>
</dbReference>
<dbReference type="PhylomeDB" id="A0A091WHE2"/>
<evidence type="ECO:0000313" key="11">
    <source>
        <dbReference type="EMBL" id="KFR14959.1"/>
    </source>
</evidence>
<keyword evidence="6 9" id="KW-0040">ANK repeat</keyword>
<evidence type="ECO:0000256" key="8">
    <source>
        <dbReference type="ARBA" id="ARBA00039856"/>
    </source>
</evidence>
<dbReference type="Pfam" id="PF12796">
    <property type="entry name" value="Ank_2"/>
    <property type="match status" value="1"/>
</dbReference>
<dbReference type="GO" id="GO:0005929">
    <property type="term" value="C:cilium"/>
    <property type="evidence" value="ECO:0007669"/>
    <property type="project" value="UniProtKB-SubCell"/>
</dbReference>
<dbReference type="SUPFAM" id="SSF48403">
    <property type="entry name" value="Ankyrin repeat"/>
    <property type="match status" value="1"/>
</dbReference>
<keyword evidence="4" id="KW-0863">Zinc-finger</keyword>
<keyword evidence="2" id="KW-0479">Metal-binding</keyword>
<dbReference type="Pfam" id="PF13287">
    <property type="entry name" value="Fn3_assoc"/>
    <property type="match status" value="1"/>
</dbReference>
<dbReference type="GO" id="GO:0042462">
    <property type="term" value="P:eye photoreceptor cell development"/>
    <property type="evidence" value="ECO:0007669"/>
    <property type="project" value="TreeGrafter"/>
</dbReference>
<dbReference type="Gene3D" id="1.25.40.20">
    <property type="entry name" value="Ankyrin repeat-containing domain"/>
    <property type="match status" value="1"/>
</dbReference>
<evidence type="ECO:0000313" key="12">
    <source>
        <dbReference type="Proteomes" id="UP000053605"/>
    </source>
</evidence>
<evidence type="ECO:0000256" key="1">
    <source>
        <dbReference type="ARBA" id="ARBA00004138"/>
    </source>
</evidence>